<dbReference type="STRING" id="425265.A8PUR3"/>
<protein>
    <recommendedName>
        <fullName evidence="2">RWD domain-containing protein</fullName>
    </recommendedName>
</protein>
<comment type="caution">
    <text evidence="3">The sequence shown here is derived from an EMBL/GenBank/DDBJ whole genome shotgun (WGS) entry which is preliminary data.</text>
</comment>
<dbReference type="Gene3D" id="3.10.110.10">
    <property type="entry name" value="Ubiquitin Conjugating Enzyme"/>
    <property type="match status" value="1"/>
</dbReference>
<dbReference type="PANTHER" id="PTHR16301:SF24">
    <property type="entry name" value="RWD DOMAIN-CONTAINING PROTEIN"/>
    <property type="match status" value="1"/>
</dbReference>
<evidence type="ECO:0000259" key="2">
    <source>
        <dbReference type="PROSITE" id="PS50908"/>
    </source>
</evidence>
<dbReference type="EMBL" id="AAYY01000002">
    <property type="protein sequence ID" value="EDP44945.1"/>
    <property type="molecule type" value="Genomic_DNA"/>
</dbReference>
<accession>A8PUR3</accession>
<dbReference type="AlphaFoldDB" id="A8PUR3"/>
<feature type="region of interest" description="Disordered" evidence="1">
    <location>
        <begin position="191"/>
        <end position="210"/>
    </location>
</feature>
<name>A8PUR3_MALGO</name>
<dbReference type="InterPro" id="IPR016135">
    <property type="entry name" value="UBQ-conjugating_enzyme/RWD"/>
</dbReference>
<dbReference type="FunCoup" id="A8PUR3">
    <property type="interactions" value="267"/>
</dbReference>
<dbReference type="RefSeq" id="XP_001732159.1">
    <property type="nucleotide sequence ID" value="XM_001732107.1"/>
</dbReference>
<dbReference type="SMART" id="SM00591">
    <property type="entry name" value="RWD"/>
    <property type="match status" value="1"/>
</dbReference>
<evidence type="ECO:0000313" key="4">
    <source>
        <dbReference type="Proteomes" id="UP000008837"/>
    </source>
</evidence>
<proteinExistence type="predicted"/>
<evidence type="ECO:0000256" key="1">
    <source>
        <dbReference type="SAM" id="MobiDB-lite"/>
    </source>
</evidence>
<dbReference type="GO" id="GO:0140469">
    <property type="term" value="P:GCN2-mediated signaling"/>
    <property type="evidence" value="ECO:0007669"/>
    <property type="project" value="TreeGrafter"/>
</dbReference>
<dbReference type="GeneID" id="5856465"/>
<sequence>MNALIEALQDTQRFPSEKQANNADELAHELIALQSIYGMEEVELKSGANVDEPTLFVVRLPWQKSGDIHVKLQVRLPKGYPNCDEAPTLELVNRTLGSFQIDDAIRDKLSHTFSPEGSAPWVKGEPVLFQGIDSASESLQDWWDERSKSVSYEDDEAPRDTHQKPQTASSRQADLRSLVHSDTILERKSEFLGHAARISHPDEVSERRSL</sequence>
<dbReference type="SUPFAM" id="SSF54495">
    <property type="entry name" value="UBC-like"/>
    <property type="match status" value="1"/>
</dbReference>
<dbReference type="OrthoDB" id="69641at2759"/>
<dbReference type="InParanoid" id="A8PUR3"/>
<gene>
    <name evidence="3" type="ORF">MGL_0752</name>
</gene>
<feature type="domain" description="RWD" evidence="2">
    <location>
        <begin position="28"/>
        <end position="142"/>
    </location>
</feature>
<feature type="compositionally biased region" description="Basic and acidic residues" evidence="1">
    <location>
        <begin position="199"/>
        <end position="210"/>
    </location>
</feature>
<reference evidence="3 4" key="1">
    <citation type="journal article" date="2007" name="Proc. Natl. Acad. Sci. U.S.A.">
        <title>Dandruff-associated Malassezia genomes reveal convergent and divergent virulence traits shared with plant and human fungal pathogens.</title>
        <authorList>
            <person name="Xu J."/>
            <person name="Saunders C.W."/>
            <person name="Hu P."/>
            <person name="Grant R.A."/>
            <person name="Boekhout T."/>
            <person name="Kuramae E.E."/>
            <person name="Kronstad J.W."/>
            <person name="Deangelis Y.M."/>
            <person name="Reeder N.L."/>
            <person name="Johnstone K.R."/>
            <person name="Leland M."/>
            <person name="Fieno A.M."/>
            <person name="Begley W.M."/>
            <person name="Sun Y."/>
            <person name="Lacey M.P."/>
            <person name="Chaudhary T."/>
            <person name="Keough T."/>
            <person name="Chu L."/>
            <person name="Sears R."/>
            <person name="Yuan B."/>
            <person name="Dawson T.L.Jr."/>
        </authorList>
    </citation>
    <scope>NUCLEOTIDE SEQUENCE [LARGE SCALE GENOMIC DNA]</scope>
    <source>
        <strain evidence="4">ATCC MYA-4612 / CBS 7966</strain>
    </source>
</reference>
<dbReference type="InterPro" id="IPR006575">
    <property type="entry name" value="RWD_dom"/>
</dbReference>
<dbReference type="InterPro" id="IPR023582">
    <property type="entry name" value="Impact"/>
</dbReference>
<dbReference type="VEuPathDB" id="FungiDB:MGL_0752"/>
<dbReference type="PROSITE" id="PS50908">
    <property type="entry name" value="RWD"/>
    <property type="match status" value="1"/>
</dbReference>
<dbReference type="PANTHER" id="PTHR16301">
    <property type="entry name" value="IMPACT-RELATED"/>
    <property type="match status" value="1"/>
</dbReference>
<dbReference type="Pfam" id="PF05773">
    <property type="entry name" value="RWD"/>
    <property type="match status" value="1"/>
</dbReference>
<organism evidence="3 4">
    <name type="scientific">Malassezia globosa (strain ATCC MYA-4612 / CBS 7966)</name>
    <name type="common">Dandruff-associated fungus</name>
    <dbReference type="NCBI Taxonomy" id="425265"/>
    <lineage>
        <taxon>Eukaryota</taxon>
        <taxon>Fungi</taxon>
        <taxon>Dikarya</taxon>
        <taxon>Basidiomycota</taxon>
        <taxon>Ustilaginomycotina</taxon>
        <taxon>Malasseziomycetes</taxon>
        <taxon>Malasseziales</taxon>
        <taxon>Malasseziaceae</taxon>
        <taxon>Malassezia</taxon>
    </lineage>
</organism>
<dbReference type="KEGG" id="mgl:MGL_0752"/>
<dbReference type="Proteomes" id="UP000008837">
    <property type="component" value="Unassembled WGS sequence"/>
</dbReference>
<feature type="region of interest" description="Disordered" evidence="1">
    <location>
        <begin position="150"/>
        <end position="176"/>
    </location>
</feature>
<dbReference type="GO" id="GO:0005737">
    <property type="term" value="C:cytoplasm"/>
    <property type="evidence" value="ECO:0007669"/>
    <property type="project" value="TreeGrafter"/>
</dbReference>
<dbReference type="GO" id="GO:0006446">
    <property type="term" value="P:regulation of translational initiation"/>
    <property type="evidence" value="ECO:0007669"/>
    <property type="project" value="TreeGrafter"/>
</dbReference>
<keyword evidence="4" id="KW-1185">Reference proteome</keyword>
<evidence type="ECO:0000313" key="3">
    <source>
        <dbReference type="EMBL" id="EDP44945.1"/>
    </source>
</evidence>